<accession>A0ABR0JNX4</accession>
<evidence type="ECO:0000313" key="4">
    <source>
        <dbReference type="EMBL" id="KAK5067676.1"/>
    </source>
</evidence>
<feature type="compositionally biased region" description="Acidic residues" evidence="2">
    <location>
        <begin position="358"/>
        <end position="371"/>
    </location>
</feature>
<proteinExistence type="predicted"/>
<reference evidence="4 5" key="1">
    <citation type="submission" date="2023-08" db="EMBL/GenBank/DDBJ databases">
        <title>Black Yeasts Isolated from many extreme environments.</title>
        <authorList>
            <person name="Coleine C."/>
            <person name="Stajich J.E."/>
            <person name="Selbmann L."/>
        </authorList>
    </citation>
    <scope>NUCLEOTIDE SEQUENCE [LARGE SCALE GENOMIC DNA]</scope>
    <source>
        <strain evidence="4 5">CCFEE 6328</strain>
    </source>
</reference>
<feature type="region of interest" description="Disordered" evidence="2">
    <location>
        <begin position="227"/>
        <end position="371"/>
    </location>
</feature>
<organism evidence="4 5">
    <name type="scientific">Exophiala sideris</name>
    <dbReference type="NCBI Taxonomy" id="1016849"/>
    <lineage>
        <taxon>Eukaryota</taxon>
        <taxon>Fungi</taxon>
        <taxon>Dikarya</taxon>
        <taxon>Ascomycota</taxon>
        <taxon>Pezizomycotina</taxon>
        <taxon>Eurotiomycetes</taxon>
        <taxon>Chaetothyriomycetidae</taxon>
        <taxon>Chaetothyriales</taxon>
        <taxon>Herpotrichiellaceae</taxon>
        <taxon>Exophiala</taxon>
    </lineage>
</organism>
<evidence type="ECO:0000313" key="5">
    <source>
        <dbReference type="Proteomes" id="UP001345691"/>
    </source>
</evidence>
<dbReference type="SUPFAM" id="SSF58022">
    <property type="entry name" value="XRCC4, C-terminal oligomerization domain"/>
    <property type="match status" value="1"/>
</dbReference>
<feature type="compositionally biased region" description="Low complexity" evidence="2">
    <location>
        <begin position="266"/>
        <end position="280"/>
    </location>
</feature>
<evidence type="ECO:0000256" key="1">
    <source>
        <dbReference type="SAM" id="Coils"/>
    </source>
</evidence>
<gene>
    <name evidence="4" type="ORF">LTR69_001665</name>
</gene>
<dbReference type="Pfam" id="PF21924">
    <property type="entry name" value="XRCC4_CC"/>
    <property type="match status" value="1"/>
</dbReference>
<evidence type="ECO:0000259" key="3">
    <source>
        <dbReference type="Pfam" id="PF21924"/>
    </source>
</evidence>
<evidence type="ECO:0000256" key="2">
    <source>
        <dbReference type="SAM" id="MobiDB-lite"/>
    </source>
</evidence>
<feature type="compositionally biased region" description="Acidic residues" evidence="2">
    <location>
        <begin position="253"/>
        <end position="265"/>
    </location>
</feature>
<dbReference type="InterPro" id="IPR053962">
    <property type="entry name" value="XRCC4_CC"/>
</dbReference>
<dbReference type="EMBL" id="JAVRRF010000002">
    <property type="protein sequence ID" value="KAK5067676.1"/>
    <property type="molecule type" value="Genomic_DNA"/>
</dbReference>
<dbReference type="Proteomes" id="UP001345691">
    <property type="component" value="Unassembled WGS sequence"/>
</dbReference>
<sequence length="371" mass="41032">MDTWVIRLSKADKEKSPILVKVSRKEGGHDLDLDLLATDGDAAYAGKVRSRNLKKLRAKNYDGNDDDWIAILSFVFGVKTSSKVPTAHRENLDVQCSVSGRDPNGTLSITLRNKVEDITQQLGSVDLPQTEETDDIDLFGWAVQTIDKRDELEVANTDLQEKVQAKNETVTSLQKQIDELVQAKAEHEQQMLAKFAALLNEKKLKIRNLQRVLSTAQADPKKLKELQAVIGDEAPSRSARGSKKRAAKRGQDDETDDSEGFETMDVDPVVNNPDEPVSPESGRSTPSREASETEDENENLDVPAMSQDRPQTRAMDFGKRRKSPSPLPPPRELPFQRKGQGKGGKAGKDPTPEPLPAADDDEETASEIDEL</sequence>
<protein>
    <recommendedName>
        <fullName evidence="3">XRCC4 coiled-coil domain-containing protein</fullName>
    </recommendedName>
</protein>
<dbReference type="Gene3D" id="1.20.5.370">
    <property type="match status" value="1"/>
</dbReference>
<name>A0ABR0JNX4_9EURO</name>
<dbReference type="PANTHER" id="PTHR42067:SF1">
    <property type="entry name" value="MITOTIC APPARATUS PROTEIN P62"/>
    <property type="match status" value="1"/>
</dbReference>
<feature type="coiled-coil region" evidence="1">
    <location>
        <begin position="142"/>
        <end position="219"/>
    </location>
</feature>
<dbReference type="InterPro" id="IPR014751">
    <property type="entry name" value="XRCC4-like_C"/>
</dbReference>
<keyword evidence="5" id="KW-1185">Reference proteome</keyword>
<feature type="domain" description="XRCC4 coiled-coil" evidence="3">
    <location>
        <begin position="145"/>
        <end position="209"/>
    </location>
</feature>
<dbReference type="PANTHER" id="PTHR42067">
    <property type="entry name" value="YALI0C15378P"/>
    <property type="match status" value="1"/>
</dbReference>
<keyword evidence="1" id="KW-0175">Coiled coil</keyword>
<comment type="caution">
    <text evidence="4">The sequence shown here is derived from an EMBL/GenBank/DDBJ whole genome shotgun (WGS) entry which is preliminary data.</text>
</comment>